<evidence type="ECO:0000256" key="3">
    <source>
        <dbReference type="ARBA" id="ARBA00016011"/>
    </source>
</evidence>
<evidence type="ECO:0000256" key="5">
    <source>
        <dbReference type="ARBA" id="ARBA00023125"/>
    </source>
</evidence>
<dbReference type="Proteomes" id="UP001199106">
    <property type="component" value="Unassembled WGS sequence"/>
</dbReference>
<evidence type="ECO:0000256" key="2">
    <source>
        <dbReference type="ARBA" id="ARBA00009560"/>
    </source>
</evidence>
<evidence type="ECO:0000256" key="6">
    <source>
        <dbReference type="ARBA" id="ARBA00023242"/>
    </source>
</evidence>
<protein>
    <recommendedName>
        <fullName evidence="3">DNA polymerase epsilon subunit B</fullName>
    </recommendedName>
    <alternativeName>
        <fullName evidence="7">DNA polymerase II subunit 2</fullName>
    </alternativeName>
</protein>
<comment type="caution">
    <text evidence="10">The sequence shown here is derived from an EMBL/GenBank/DDBJ whole genome shotgun (WGS) entry which is preliminary data.</text>
</comment>
<feature type="domain" description="DNA polymerase alpha/delta/epsilon subunit B" evidence="9">
    <location>
        <begin position="447"/>
        <end position="732"/>
    </location>
</feature>
<evidence type="ECO:0000313" key="10">
    <source>
        <dbReference type="EMBL" id="KAG9193703.1"/>
    </source>
</evidence>
<dbReference type="GO" id="GO:0006261">
    <property type="term" value="P:DNA-templated DNA replication"/>
    <property type="evidence" value="ECO:0007669"/>
    <property type="project" value="InterPro"/>
</dbReference>
<accession>A0AAD4NT59</accession>
<keyword evidence="6" id="KW-0539">Nucleus</keyword>
<dbReference type="GO" id="GO:0003677">
    <property type="term" value="F:DNA binding"/>
    <property type="evidence" value="ECO:0007669"/>
    <property type="project" value="UniProtKB-KW"/>
</dbReference>
<dbReference type="GO" id="GO:0008622">
    <property type="term" value="C:epsilon DNA polymerase complex"/>
    <property type="evidence" value="ECO:0007669"/>
    <property type="project" value="InterPro"/>
</dbReference>
<evidence type="ECO:0000256" key="4">
    <source>
        <dbReference type="ARBA" id="ARBA00022705"/>
    </source>
</evidence>
<evidence type="ECO:0000256" key="7">
    <source>
        <dbReference type="ARBA" id="ARBA00032930"/>
    </source>
</evidence>
<dbReference type="EMBL" id="JAANER010000002">
    <property type="protein sequence ID" value="KAG9193703.1"/>
    <property type="molecule type" value="Genomic_DNA"/>
</dbReference>
<feature type="region of interest" description="Disordered" evidence="8">
    <location>
        <begin position="622"/>
        <end position="650"/>
    </location>
</feature>
<evidence type="ECO:0000313" key="11">
    <source>
        <dbReference type="Proteomes" id="UP001199106"/>
    </source>
</evidence>
<name>A0AAD4NT59_9PLEO</name>
<dbReference type="AlphaFoldDB" id="A0AAD4NT59"/>
<dbReference type="PANTHER" id="PTHR12708">
    <property type="entry name" value="DNA POLYMERASE EPSILON SUBUNIT B"/>
    <property type="match status" value="1"/>
</dbReference>
<evidence type="ECO:0000259" key="9">
    <source>
        <dbReference type="Pfam" id="PF04042"/>
    </source>
</evidence>
<dbReference type="Pfam" id="PF04042">
    <property type="entry name" value="DNA_pol_E_B"/>
    <property type="match status" value="1"/>
</dbReference>
<keyword evidence="4" id="KW-0235">DNA replication</keyword>
<proteinExistence type="inferred from homology"/>
<feature type="region of interest" description="Disordered" evidence="8">
    <location>
        <begin position="657"/>
        <end position="676"/>
    </location>
</feature>
<sequence>MATTRRPEKPSAVPSDLIPSSSPAFGTPVHPINPRRTAPIRAPPALKPVGKSTVLPILLPPATLRPLAFRTFTKKHNLTLTSSALQALATFVGKHCGSGWREEGLAEKVLEEIAKSWKKCGGQVIVEGDNETLKGILKTLEGSMSGGRVVQGSTLGRQTSFNFGPEIAGQMNRPSLDSNSSFGISSLEVEDKDEEEDLLKDPREWMKVVGAFDQPKLIYNATQKHFEKSAKKPSLFPDPKHKTELFRQRYHIVHQRILRNETFQAPSFSTARSATLSRTGSIATSQMNSITPIANLLGRTGSTHLLLGMLTVSATGALSLSDLTGTITLDIQHARPIPENGAYFAPGMIVLVEGSYEEDAGTTSTLGGSSGIGGTIGGKFLGFSVGHPPSERRTATLGGAEEVDKNSLAGPAFGWTDFLGVGSQRATGTRMNKIASKLLDLETAHNIVIASDLHLDVPSTLSALRTLLRTYTPDPTDAHPVYPLAIILMGNFSSKASLAGVPGTSSIEYKEHFDALASVLAEFQPLIAHTTLVLVPGDNDAWPSAFSAGAATPLPRKPIPTMFTSRIRKVVAEANREIWGAGKAKGKEGEVIWTSNPSRLTWFGVKGEMAILRDDVAGRLQRQSIRFNKPPPDVDDEMPYAPSHQQQDAEQQYAMDLDLRPPPPRQQEQQQQDIDVDTQTARALTRTILSQSYLSPFPLSARPLHWDFAHTMNLYPLPTSLVLADSEAPAFVVKYFGCTVMNPGSIDESGGRGRREGRARWVEFDIRTSAGVVRIEG</sequence>
<evidence type="ECO:0000256" key="8">
    <source>
        <dbReference type="SAM" id="MobiDB-lite"/>
    </source>
</evidence>
<keyword evidence="10" id="KW-0808">Transferase</keyword>
<comment type="subcellular location">
    <subcellularLocation>
        <location evidence="1">Nucleus</location>
    </subcellularLocation>
</comment>
<organism evidence="10 11">
    <name type="scientific">Alternaria panax</name>
    <dbReference type="NCBI Taxonomy" id="48097"/>
    <lineage>
        <taxon>Eukaryota</taxon>
        <taxon>Fungi</taxon>
        <taxon>Dikarya</taxon>
        <taxon>Ascomycota</taxon>
        <taxon>Pezizomycotina</taxon>
        <taxon>Dothideomycetes</taxon>
        <taxon>Pleosporomycetidae</taxon>
        <taxon>Pleosporales</taxon>
        <taxon>Pleosporineae</taxon>
        <taxon>Pleosporaceae</taxon>
        <taxon>Alternaria</taxon>
        <taxon>Alternaria sect. Panax</taxon>
    </lineage>
</organism>
<dbReference type="PANTHER" id="PTHR12708:SF0">
    <property type="entry name" value="DNA POLYMERASE EPSILON SUBUNIT 2"/>
    <property type="match status" value="1"/>
</dbReference>
<keyword evidence="11" id="KW-1185">Reference proteome</keyword>
<gene>
    <name evidence="10" type="ORF">G6011_03738</name>
</gene>
<feature type="region of interest" description="Disordered" evidence="8">
    <location>
        <begin position="1"/>
        <end position="45"/>
    </location>
</feature>
<dbReference type="GO" id="GO:0016779">
    <property type="term" value="F:nucleotidyltransferase activity"/>
    <property type="evidence" value="ECO:0007669"/>
    <property type="project" value="UniProtKB-KW"/>
</dbReference>
<evidence type="ECO:0000256" key="1">
    <source>
        <dbReference type="ARBA" id="ARBA00004123"/>
    </source>
</evidence>
<keyword evidence="5" id="KW-0238">DNA-binding</keyword>
<reference evidence="10" key="1">
    <citation type="submission" date="2021-07" db="EMBL/GenBank/DDBJ databases">
        <title>Genome Resource of American Ginseng Black Spot Pathogen Alternaria panax.</title>
        <authorList>
            <person name="Qiu C."/>
            <person name="Wang W."/>
            <person name="Liu Z."/>
        </authorList>
    </citation>
    <scope>NUCLEOTIDE SEQUENCE</scope>
    <source>
        <strain evidence="10">BNCC115425</strain>
    </source>
</reference>
<dbReference type="InterPro" id="IPR007185">
    <property type="entry name" value="DNA_pol_a/d/e_bsu"/>
</dbReference>
<dbReference type="InterPro" id="IPR016266">
    <property type="entry name" value="POLE2"/>
</dbReference>
<dbReference type="GO" id="GO:0042276">
    <property type="term" value="P:error-prone translesion synthesis"/>
    <property type="evidence" value="ECO:0007669"/>
    <property type="project" value="TreeGrafter"/>
</dbReference>
<comment type="similarity">
    <text evidence="2">Belongs to the DNA polymerase epsilon subunit B family.</text>
</comment>
<keyword evidence="10" id="KW-0548">Nucleotidyltransferase</keyword>